<keyword evidence="3" id="KW-0648">Protein biosynthesis</keyword>
<evidence type="ECO:0000313" key="4">
    <source>
        <dbReference type="Proteomes" id="UP000192527"/>
    </source>
</evidence>
<dbReference type="InterPro" id="IPR010841">
    <property type="entry name" value="EF-G-binding_N"/>
</dbReference>
<evidence type="ECO:0000259" key="2">
    <source>
        <dbReference type="Pfam" id="PF16571"/>
    </source>
</evidence>
<dbReference type="RefSeq" id="WP_085029626.1">
    <property type="nucleotide sequence ID" value="NZ_CP020772.1"/>
</dbReference>
<feature type="domain" description="Elongation factor G-binding protein N-terminal" evidence="1">
    <location>
        <begin position="4"/>
        <end position="86"/>
    </location>
</feature>
<dbReference type="STRING" id="402384.HM131_10025"/>
<keyword evidence="4" id="KW-1185">Reference proteome</keyword>
<dbReference type="GO" id="GO:0003746">
    <property type="term" value="F:translation elongation factor activity"/>
    <property type="evidence" value="ECO:0007669"/>
    <property type="project" value="UniProtKB-KW"/>
</dbReference>
<sequence>MEAFIRSDQYNYIQDQTRNLIQGHTTTNDAAVTQALKSLTLEKVFKCFNHLNENQINLLQQVESIKDETEAIFFLSRLKQHIIPFPKLNEKEIRDLFPKVKKLKIPDINHINWNELSYLSWNDHGSNRKYFIHFQHGNYYSLRGSFKPSAQKGMCTICNEYEHVGMFTATLKGGGSDHLVRRGNYICQDSYNCNQNLKSLEPLESFIQLMKSQ</sequence>
<gene>
    <name evidence="3" type="ORF">HM131_10025</name>
</gene>
<feature type="domain" description="Elongation factor G-binding protein C-terminal treble-clef zinc-finger" evidence="2">
    <location>
        <begin position="100"/>
        <end position="202"/>
    </location>
</feature>
<accession>A0A1W5ZV23</accession>
<dbReference type="InterPro" id="IPR032330">
    <property type="entry name" value="EF-G-binding_C"/>
</dbReference>
<dbReference type="AlphaFoldDB" id="A0A1W5ZV23"/>
<dbReference type="Proteomes" id="UP000192527">
    <property type="component" value="Chromosome"/>
</dbReference>
<name>A0A1W5ZV23_9BACI</name>
<proteinExistence type="predicted"/>
<dbReference type="InterPro" id="IPR038344">
    <property type="entry name" value="EF-G_N_sf"/>
</dbReference>
<evidence type="ECO:0000259" key="1">
    <source>
        <dbReference type="Pfam" id="PF07299"/>
    </source>
</evidence>
<dbReference type="CDD" id="cd16342">
    <property type="entry name" value="FusC_FusB"/>
    <property type="match status" value="1"/>
</dbReference>
<dbReference type="KEGG" id="hmn:HM131_10025"/>
<keyword evidence="3" id="KW-0251">Elongation factor</keyword>
<evidence type="ECO:0000313" key="3">
    <source>
        <dbReference type="EMBL" id="ARI77154.1"/>
    </source>
</evidence>
<reference evidence="3 4" key="1">
    <citation type="submission" date="2017-04" db="EMBL/GenBank/DDBJ databases">
        <title>The whole genome sequencing and assembly of Halobacillus mangrovi strain.</title>
        <authorList>
            <person name="Lee S.-J."/>
            <person name="Park M.-K."/>
            <person name="Kim J.-Y."/>
            <person name="Lee Y.-J."/>
            <person name="Yi H."/>
            <person name="Bahn Y.-S."/>
            <person name="Kim J.F."/>
            <person name="Lee D.-W."/>
        </authorList>
    </citation>
    <scope>NUCLEOTIDE SEQUENCE [LARGE SCALE GENOMIC DNA]</scope>
    <source>
        <strain evidence="3 4">KTB 131</strain>
    </source>
</reference>
<dbReference type="Pfam" id="PF07299">
    <property type="entry name" value="EF-G-binding_N"/>
    <property type="match status" value="1"/>
</dbReference>
<dbReference type="Gene3D" id="1.20.1280.250">
    <property type="match status" value="1"/>
</dbReference>
<dbReference type="OrthoDB" id="1891078at2"/>
<protein>
    <submittedName>
        <fullName evidence="3">Elongation factor G-binding protein</fullName>
    </submittedName>
</protein>
<dbReference type="Pfam" id="PF16571">
    <property type="entry name" value="FBP_C"/>
    <property type="match status" value="1"/>
</dbReference>
<dbReference type="EMBL" id="CP020772">
    <property type="protein sequence ID" value="ARI77154.1"/>
    <property type="molecule type" value="Genomic_DNA"/>
</dbReference>
<organism evidence="3 4">
    <name type="scientific">Halobacillus mangrovi</name>
    <dbReference type="NCBI Taxonomy" id="402384"/>
    <lineage>
        <taxon>Bacteria</taxon>
        <taxon>Bacillati</taxon>
        <taxon>Bacillota</taxon>
        <taxon>Bacilli</taxon>
        <taxon>Bacillales</taxon>
        <taxon>Bacillaceae</taxon>
        <taxon>Halobacillus</taxon>
    </lineage>
</organism>